<keyword evidence="7" id="KW-1185">Reference proteome</keyword>
<dbReference type="InterPro" id="IPR005119">
    <property type="entry name" value="LysR_subst-bd"/>
</dbReference>
<dbReference type="InterPro" id="IPR000847">
    <property type="entry name" value="LysR_HTH_N"/>
</dbReference>
<evidence type="ECO:0000256" key="2">
    <source>
        <dbReference type="ARBA" id="ARBA00023015"/>
    </source>
</evidence>
<dbReference type="CDD" id="cd08459">
    <property type="entry name" value="PBP2_DntR_NahR_LinR_like"/>
    <property type="match status" value="1"/>
</dbReference>
<accession>A0A1L1PA32</accession>
<evidence type="ECO:0000256" key="1">
    <source>
        <dbReference type="ARBA" id="ARBA00009437"/>
    </source>
</evidence>
<evidence type="ECO:0000256" key="4">
    <source>
        <dbReference type="ARBA" id="ARBA00023163"/>
    </source>
</evidence>
<proteinExistence type="inferred from homology"/>
<dbReference type="SUPFAM" id="SSF46785">
    <property type="entry name" value="Winged helix' DNA-binding domain"/>
    <property type="match status" value="1"/>
</dbReference>
<keyword evidence="2" id="KW-0805">Transcription regulation</keyword>
<dbReference type="Gene3D" id="3.40.190.10">
    <property type="entry name" value="Periplasmic binding protein-like II"/>
    <property type="match status" value="2"/>
</dbReference>
<dbReference type="SUPFAM" id="SSF53850">
    <property type="entry name" value="Periplasmic binding protein-like II"/>
    <property type="match status" value="1"/>
</dbReference>
<gene>
    <name evidence="6" type="ORF">BN948_00661</name>
</gene>
<dbReference type="EMBL" id="CCAE010000003">
    <property type="protein sequence ID" value="CDN86260.1"/>
    <property type="molecule type" value="Genomic_DNA"/>
</dbReference>
<evidence type="ECO:0000259" key="5">
    <source>
        <dbReference type="PROSITE" id="PS50931"/>
    </source>
</evidence>
<reference evidence="7" key="1">
    <citation type="submission" date="2014-11" db="EMBL/GenBank/DDBJ databases">
        <title>Draft genome sequence of Hydrogenophaga intermedia S1.</title>
        <authorList>
            <person name="Gan H.M."/>
            <person name="Chew T.H."/>
            <person name="Stolz A."/>
        </authorList>
    </citation>
    <scope>NUCLEOTIDE SEQUENCE [LARGE SCALE GENOMIC DNA]</scope>
    <source>
        <strain evidence="7">S1</strain>
    </source>
</reference>
<sequence length="298" mass="33800">MSKLDLDWLGVFVEVYKTQSVSLAAQRRGMAQANASIALNKLRRHFNDRLFCRTSRGMEPTPRARAIYPELLEAWQRVEKARLAPEVFDPAQAQREFRVCMSDISEVVLLPALVNHLGRVGPHIRVEAEKASAQSRGRLESGDVDLAVGFMPDLEAGFFQQALFAQDFVVMVSREHPRIQKSLTKHRFEAEGHIVVTTSGTGHSIVDKVLGRHQVQRRIVLRVPSFLGVARIVAQTDLLVVVPRLLGDVLASQDRVRLFEPPWSLPKYKVKQHWHERFHADPGHVWLRQTMAQLFAGN</sequence>
<evidence type="ECO:0000313" key="7">
    <source>
        <dbReference type="Proteomes" id="UP000028878"/>
    </source>
</evidence>
<dbReference type="InterPro" id="IPR050389">
    <property type="entry name" value="LysR-type_TF"/>
</dbReference>
<dbReference type="Pfam" id="PF00126">
    <property type="entry name" value="HTH_1"/>
    <property type="match status" value="1"/>
</dbReference>
<dbReference type="PANTHER" id="PTHR30118:SF15">
    <property type="entry name" value="TRANSCRIPTIONAL REGULATORY PROTEIN"/>
    <property type="match status" value="1"/>
</dbReference>
<keyword evidence="4" id="KW-0804">Transcription</keyword>
<feature type="domain" description="HTH lysR-type" evidence="5">
    <location>
        <begin position="4"/>
        <end position="61"/>
    </location>
</feature>
<keyword evidence="3" id="KW-0238">DNA-binding</keyword>
<dbReference type="Pfam" id="PF03466">
    <property type="entry name" value="LysR_substrate"/>
    <property type="match status" value="1"/>
</dbReference>
<evidence type="ECO:0000313" key="6">
    <source>
        <dbReference type="EMBL" id="CDN86260.1"/>
    </source>
</evidence>
<dbReference type="PANTHER" id="PTHR30118">
    <property type="entry name" value="HTH-TYPE TRANSCRIPTIONAL REGULATOR LEUO-RELATED"/>
    <property type="match status" value="1"/>
</dbReference>
<dbReference type="GO" id="GO:0003700">
    <property type="term" value="F:DNA-binding transcription factor activity"/>
    <property type="evidence" value="ECO:0007669"/>
    <property type="project" value="InterPro"/>
</dbReference>
<dbReference type="Proteomes" id="UP000028878">
    <property type="component" value="Unassembled WGS sequence"/>
</dbReference>
<comment type="similarity">
    <text evidence="1">Belongs to the LysR transcriptional regulatory family.</text>
</comment>
<dbReference type="InterPro" id="IPR036390">
    <property type="entry name" value="WH_DNA-bd_sf"/>
</dbReference>
<dbReference type="RefSeq" id="WP_009516760.1">
    <property type="nucleotide sequence ID" value="NZ_CCAE010000003.1"/>
</dbReference>
<protein>
    <submittedName>
        <fullName evidence="6">LysR family transcriptional regulator</fullName>
    </submittedName>
</protein>
<name>A0A1L1PA32_HYDIT</name>
<dbReference type="AlphaFoldDB" id="A0A1L1PA32"/>
<organism evidence="6 7">
    <name type="scientific">Hydrogenophaga intermedia</name>
    <dbReference type="NCBI Taxonomy" id="65786"/>
    <lineage>
        <taxon>Bacteria</taxon>
        <taxon>Pseudomonadati</taxon>
        <taxon>Pseudomonadota</taxon>
        <taxon>Betaproteobacteria</taxon>
        <taxon>Burkholderiales</taxon>
        <taxon>Comamonadaceae</taxon>
        <taxon>Hydrogenophaga</taxon>
    </lineage>
</organism>
<dbReference type="GO" id="GO:0003677">
    <property type="term" value="F:DNA binding"/>
    <property type="evidence" value="ECO:0007669"/>
    <property type="project" value="UniProtKB-KW"/>
</dbReference>
<dbReference type="Gene3D" id="1.10.10.10">
    <property type="entry name" value="Winged helix-like DNA-binding domain superfamily/Winged helix DNA-binding domain"/>
    <property type="match status" value="1"/>
</dbReference>
<dbReference type="PROSITE" id="PS50931">
    <property type="entry name" value="HTH_LYSR"/>
    <property type="match status" value="1"/>
</dbReference>
<evidence type="ECO:0000256" key="3">
    <source>
        <dbReference type="ARBA" id="ARBA00023125"/>
    </source>
</evidence>
<dbReference type="InterPro" id="IPR036388">
    <property type="entry name" value="WH-like_DNA-bd_sf"/>
</dbReference>